<dbReference type="InterPro" id="IPR011701">
    <property type="entry name" value="MFS"/>
</dbReference>
<feature type="transmembrane region" description="Helical" evidence="7">
    <location>
        <begin position="429"/>
        <end position="449"/>
    </location>
</feature>
<comment type="subcellular location">
    <subcellularLocation>
        <location evidence="1">Membrane</location>
        <topology evidence="1">Multi-pass membrane protein</topology>
    </subcellularLocation>
</comment>
<comment type="caution">
    <text evidence="8">The sequence shown here is derived from an EMBL/GenBank/DDBJ whole genome shotgun (WGS) entry which is preliminary data.</text>
</comment>
<organism evidence="8 9">
    <name type="scientific">Cladosporium halotolerans</name>
    <dbReference type="NCBI Taxonomy" id="1052096"/>
    <lineage>
        <taxon>Eukaryota</taxon>
        <taxon>Fungi</taxon>
        <taxon>Dikarya</taxon>
        <taxon>Ascomycota</taxon>
        <taxon>Pezizomycotina</taxon>
        <taxon>Dothideomycetes</taxon>
        <taxon>Dothideomycetidae</taxon>
        <taxon>Cladosporiales</taxon>
        <taxon>Cladosporiaceae</taxon>
        <taxon>Cladosporium</taxon>
    </lineage>
</organism>
<dbReference type="RefSeq" id="XP_069232989.1">
    <property type="nucleotide sequence ID" value="XM_069369880.1"/>
</dbReference>
<name>A0AB34KXY8_9PEZI</name>
<evidence type="ECO:0000313" key="9">
    <source>
        <dbReference type="Proteomes" id="UP000803884"/>
    </source>
</evidence>
<dbReference type="SUPFAM" id="SSF103473">
    <property type="entry name" value="MFS general substrate transporter"/>
    <property type="match status" value="1"/>
</dbReference>
<dbReference type="PANTHER" id="PTHR43791:SF7">
    <property type="entry name" value="MAJOR FACILITATOR SUPERFAMILY (MFS) PROFILE DOMAIN-CONTAINING PROTEIN"/>
    <property type="match status" value="1"/>
</dbReference>
<dbReference type="InterPro" id="IPR036259">
    <property type="entry name" value="MFS_trans_sf"/>
</dbReference>
<dbReference type="AlphaFoldDB" id="A0AB34KXY8"/>
<keyword evidence="2" id="KW-0813">Transport</keyword>
<dbReference type="GO" id="GO:0016020">
    <property type="term" value="C:membrane"/>
    <property type="evidence" value="ECO:0007669"/>
    <property type="project" value="UniProtKB-SubCell"/>
</dbReference>
<evidence type="ECO:0008006" key="10">
    <source>
        <dbReference type="Google" id="ProtNLM"/>
    </source>
</evidence>
<sequence>MASNPDPVSIASEKTIMPPVAGKEQQFVSEKRDSSSEEGVVIEINGDVIKESDYTEEQYKKLLRKVDRYLLPLMWFCYGVQQTDKTSLGTQAIFGLRDDTNLVGQQYSWLTTIFYLTYLTGEFPSNFLLQRWSLGKSLSIYMLLWGVCVFCVGAAQNWSHLMAIRGLQGFFECTISPGFVLVVGSWYRTDEHSSRSLFWQSANAGFGIIASLVMYGIGSHAEKHGGLAPWRSISMFLGSCTVVLALICFALLGSPAEVLWLNKDEKRMAAARILRNKVGRDVTGKQWKWAQVAEAFRDPQLWFSMVNAFLSSVPNGGITTFGNIMYTSFGFTRLQVLLVDIPRSVVSLLLFLAVGLYTRRVPNRRLPIMAASVIPPFVGLIALSMLPNSPGTKWTKWGLYLITVPYVLALFLAWTLIPSNVAGRTKKTVISSATFLGYCVGNMAGSQIFKSADAPAYVPGTIGAGVALGLEFVLICAWKGYYVWMNGRREKKAEESGVGKEEQERLGRELAEGDATDLENPHFRYTM</sequence>
<feature type="transmembrane region" description="Helical" evidence="7">
    <location>
        <begin position="230"/>
        <end position="252"/>
    </location>
</feature>
<dbReference type="EMBL" id="JAAQHG020000003">
    <property type="protein sequence ID" value="KAL1589884.1"/>
    <property type="molecule type" value="Genomic_DNA"/>
</dbReference>
<dbReference type="Pfam" id="PF07690">
    <property type="entry name" value="MFS_1"/>
    <property type="match status" value="1"/>
</dbReference>
<feature type="compositionally biased region" description="Basic and acidic residues" evidence="6">
    <location>
        <begin position="493"/>
        <end position="511"/>
    </location>
</feature>
<evidence type="ECO:0000256" key="5">
    <source>
        <dbReference type="ARBA" id="ARBA00023136"/>
    </source>
</evidence>
<feature type="transmembrane region" description="Helical" evidence="7">
    <location>
        <begin position="397"/>
        <end position="417"/>
    </location>
</feature>
<feature type="transmembrane region" description="Helical" evidence="7">
    <location>
        <begin position="366"/>
        <end position="385"/>
    </location>
</feature>
<dbReference type="Proteomes" id="UP000803884">
    <property type="component" value="Unassembled WGS sequence"/>
</dbReference>
<dbReference type="Gene3D" id="1.20.1250.20">
    <property type="entry name" value="MFS general substrate transporter like domains"/>
    <property type="match status" value="1"/>
</dbReference>
<keyword evidence="9" id="KW-1185">Reference proteome</keyword>
<dbReference type="GO" id="GO:0022857">
    <property type="term" value="F:transmembrane transporter activity"/>
    <property type="evidence" value="ECO:0007669"/>
    <property type="project" value="InterPro"/>
</dbReference>
<dbReference type="PANTHER" id="PTHR43791">
    <property type="entry name" value="PERMEASE-RELATED"/>
    <property type="match status" value="1"/>
</dbReference>
<reference evidence="8 9" key="1">
    <citation type="journal article" date="2020" name="Microbiol. Resour. Announc.">
        <title>Draft Genome Sequence of a Cladosporium Species Isolated from the Mesophotic Ascidian Didemnum maculosum.</title>
        <authorList>
            <person name="Gioti A."/>
            <person name="Siaperas R."/>
            <person name="Nikolaivits E."/>
            <person name="Le Goff G."/>
            <person name="Ouazzani J."/>
            <person name="Kotoulas G."/>
            <person name="Topakas E."/>
        </authorList>
    </citation>
    <scope>NUCLEOTIDE SEQUENCE [LARGE SCALE GENOMIC DNA]</scope>
    <source>
        <strain evidence="8 9">TM138-S3</strain>
    </source>
</reference>
<evidence type="ECO:0000256" key="4">
    <source>
        <dbReference type="ARBA" id="ARBA00022989"/>
    </source>
</evidence>
<evidence type="ECO:0000256" key="2">
    <source>
        <dbReference type="ARBA" id="ARBA00022448"/>
    </source>
</evidence>
<keyword evidence="3 7" id="KW-0812">Transmembrane</keyword>
<accession>A0AB34KXY8</accession>
<feature type="transmembrane region" description="Helical" evidence="7">
    <location>
        <begin position="138"/>
        <end position="155"/>
    </location>
</feature>
<protein>
    <recommendedName>
        <fullName evidence="10">Major facilitator superfamily transporter</fullName>
    </recommendedName>
</protein>
<feature type="transmembrane region" description="Helical" evidence="7">
    <location>
        <begin position="199"/>
        <end position="218"/>
    </location>
</feature>
<evidence type="ECO:0000256" key="6">
    <source>
        <dbReference type="SAM" id="MobiDB-lite"/>
    </source>
</evidence>
<evidence type="ECO:0000256" key="7">
    <source>
        <dbReference type="SAM" id="Phobius"/>
    </source>
</evidence>
<proteinExistence type="predicted"/>
<feature type="transmembrane region" description="Helical" evidence="7">
    <location>
        <begin position="334"/>
        <end position="354"/>
    </location>
</feature>
<feature type="region of interest" description="Disordered" evidence="6">
    <location>
        <begin position="493"/>
        <end position="527"/>
    </location>
</feature>
<evidence type="ECO:0000256" key="3">
    <source>
        <dbReference type="ARBA" id="ARBA00022692"/>
    </source>
</evidence>
<keyword evidence="4 7" id="KW-1133">Transmembrane helix</keyword>
<evidence type="ECO:0000313" key="8">
    <source>
        <dbReference type="EMBL" id="KAL1589884.1"/>
    </source>
</evidence>
<evidence type="ECO:0000256" key="1">
    <source>
        <dbReference type="ARBA" id="ARBA00004141"/>
    </source>
</evidence>
<feature type="transmembrane region" description="Helical" evidence="7">
    <location>
        <begin position="167"/>
        <end position="187"/>
    </location>
</feature>
<keyword evidence="5 7" id="KW-0472">Membrane</keyword>
<gene>
    <name evidence="8" type="ORF">WHR41_01274</name>
</gene>
<dbReference type="GeneID" id="96002718"/>
<feature type="transmembrane region" description="Helical" evidence="7">
    <location>
        <begin position="461"/>
        <end position="482"/>
    </location>
</feature>